<dbReference type="Proteomes" id="UP000306477">
    <property type="component" value="Unassembled WGS sequence"/>
</dbReference>
<sequence>MTKHTVLVKFPVREEVKKTNKFFEFIDGDGFDKVLGKVTKGLFSTILFLGIPYFFYVLVQAFFMG</sequence>
<dbReference type="AlphaFoldDB" id="A0A4V3V846"/>
<keyword evidence="1" id="KW-1133">Transmembrane helix</keyword>
<proteinExistence type="predicted"/>
<feature type="transmembrane region" description="Helical" evidence="1">
    <location>
        <begin position="42"/>
        <end position="63"/>
    </location>
</feature>
<comment type="caution">
    <text evidence="2">The sequence shown here is derived from an EMBL/GenBank/DDBJ whole genome shotgun (WGS) entry which is preliminary data.</text>
</comment>
<evidence type="ECO:0000256" key="1">
    <source>
        <dbReference type="SAM" id="Phobius"/>
    </source>
</evidence>
<reference evidence="2 3" key="1">
    <citation type="journal article" date="2019" name="Indoor Air">
        <title>Impacts of indoor surface finishes on bacterial viability.</title>
        <authorList>
            <person name="Hu J."/>
            <person name="Maamar S.B."/>
            <person name="Glawe A.J."/>
            <person name="Gottel N."/>
            <person name="Gilbert J.A."/>
            <person name="Hartmann E.M."/>
        </authorList>
    </citation>
    <scope>NUCLEOTIDE SEQUENCE [LARGE SCALE GENOMIC DNA]</scope>
    <source>
        <strain evidence="2 3">AF060A6</strain>
    </source>
</reference>
<name>A0A4V3V846_9BACI</name>
<evidence type="ECO:0000313" key="3">
    <source>
        <dbReference type="Proteomes" id="UP000306477"/>
    </source>
</evidence>
<dbReference type="EMBL" id="SLUB01000008">
    <property type="protein sequence ID" value="THE13633.1"/>
    <property type="molecule type" value="Genomic_DNA"/>
</dbReference>
<accession>A0A4V3V846</accession>
<organism evidence="2 3">
    <name type="scientific">Bacillus timonensis</name>
    <dbReference type="NCBI Taxonomy" id="1033734"/>
    <lineage>
        <taxon>Bacteria</taxon>
        <taxon>Bacillati</taxon>
        <taxon>Bacillota</taxon>
        <taxon>Bacilli</taxon>
        <taxon>Bacillales</taxon>
        <taxon>Bacillaceae</taxon>
        <taxon>Bacillus</taxon>
    </lineage>
</organism>
<gene>
    <name evidence="2" type="ORF">E1I69_06890</name>
</gene>
<keyword evidence="1" id="KW-0472">Membrane</keyword>
<evidence type="ECO:0000313" key="2">
    <source>
        <dbReference type="EMBL" id="THE13633.1"/>
    </source>
</evidence>
<dbReference type="RefSeq" id="WP_136378867.1">
    <property type="nucleotide sequence ID" value="NZ_SLUB01000008.1"/>
</dbReference>
<keyword evidence="1" id="KW-0812">Transmembrane</keyword>
<dbReference type="OrthoDB" id="2932496at2"/>
<keyword evidence="3" id="KW-1185">Reference proteome</keyword>
<protein>
    <submittedName>
        <fullName evidence="2">Uncharacterized protein</fullName>
    </submittedName>
</protein>